<dbReference type="EMBL" id="JAHQIW010002552">
    <property type="protein sequence ID" value="KAJ1355687.1"/>
    <property type="molecule type" value="Genomic_DNA"/>
</dbReference>
<evidence type="ECO:0000313" key="2">
    <source>
        <dbReference type="Proteomes" id="UP001196413"/>
    </source>
</evidence>
<protein>
    <submittedName>
        <fullName evidence="1">Uncharacterized protein</fullName>
    </submittedName>
</protein>
<keyword evidence="2" id="KW-1185">Reference proteome</keyword>
<dbReference type="AlphaFoldDB" id="A0AAD5MVR6"/>
<gene>
    <name evidence="1" type="ORF">KIN20_013181</name>
</gene>
<proteinExistence type="predicted"/>
<dbReference type="Proteomes" id="UP001196413">
    <property type="component" value="Unassembled WGS sequence"/>
</dbReference>
<name>A0AAD5MVR6_PARTN</name>
<accession>A0AAD5MVR6</accession>
<organism evidence="1 2">
    <name type="scientific">Parelaphostrongylus tenuis</name>
    <name type="common">Meningeal worm</name>
    <dbReference type="NCBI Taxonomy" id="148309"/>
    <lineage>
        <taxon>Eukaryota</taxon>
        <taxon>Metazoa</taxon>
        <taxon>Ecdysozoa</taxon>
        <taxon>Nematoda</taxon>
        <taxon>Chromadorea</taxon>
        <taxon>Rhabditida</taxon>
        <taxon>Rhabditina</taxon>
        <taxon>Rhabditomorpha</taxon>
        <taxon>Strongyloidea</taxon>
        <taxon>Metastrongylidae</taxon>
        <taxon>Parelaphostrongylus</taxon>
    </lineage>
</organism>
<reference evidence="1" key="1">
    <citation type="submission" date="2021-06" db="EMBL/GenBank/DDBJ databases">
        <title>Parelaphostrongylus tenuis whole genome reference sequence.</title>
        <authorList>
            <person name="Garwood T.J."/>
            <person name="Larsen P.A."/>
            <person name="Fountain-Jones N.M."/>
            <person name="Garbe J.R."/>
            <person name="Macchietto M.G."/>
            <person name="Kania S.A."/>
            <person name="Gerhold R.W."/>
            <person name="Richards J.E."/>
            <person name="Wolf T.M."/>
        </authorList>
    </citation>
    <scope>NUCLEOTIDE SEQUENCE</scope>
    <source>
        <strain evidence="1">MNPRO001-30</strain>
        <tissue evidence="1">Meninges</tissue>
    </source>
</reference>
<comment type="caution">
    <text evidence="1">The sequence shown here is derived from an EMBL/GenBank/DDBJ whole genome shotgun (WGS) entry which is preliminary data.</text>
</comment>
<evidence type="ECO:0000313" key="1">
    <source>
        <dbReference type="EMBL" id="KAJ1355687.1"/>
    </source>
</evidence>
<sequence length="135" mass="15890">MMYMDDKINSYTNLSFLKVPLIQSGLIALSHRTQTSIYKICKRDRSTLQLLDLQGRAHDAFEHTLNYEVLYGIRPSSPSRNVPFFVENKESYVSEVTDYHKLGCIRIITRLLRRTFVDNINEKYDRLAEYLYLST</sequence>